<dbReference type="RefSeq" id="WP_252822657.1">
    <property type="nucleotide sequence ID" value="NZ_JAMXQS010000014.1"/>
</dbReference>
<name>A0ABT1CBR8_9HYPH</name>
<evidence type="ECO:0000256" key="1">
    <source>
        <dbReference type="SAM" id="Phobius"/>
    </source>
</evidence>
<feature type="transmembrane region" description="Helical" evidence="1">
    <location>
        <begin position="55"/>
        <end position="75"/>
    </location>
</feature>
<sequence length="92" mass="10013">MTHREKVADARRATNGYAPVPDDSALMYGMVGVVLGGLLMITLSEFYSFSLVPHGIMITAGLITAFIAGAALRAIRKRAHARAYDDEFARQK</sequence>
<gene>
    <name evidence="2" type="ORF">NGM99_21055</name>
</gene>
<accession>A0ABT1CBR8</accession>
<keyword evidence="3" id="KW-1185">Reference proteome</keyword>
<evidence type="ECO:0000313" key="3">
    <source>
        <dbReference type="Proteomes" id="UP001205906"/>
    </source>
</evidence>
<keyword evidence="1" id="KW-1133">Transmembrane helix</keyword>
<comment type="caution">
    <text evidence="2">The sequence shown here is derived from an EMBL/GenBank/DDBJ whole genome shotgun (WGS) entry which is preliminary data.</text>
</comment>
<dbReference type="EMBL" id="JAMXQS010000014">
    <property type="protein sequence ID" value="MCO6052282.1"/>
    <property type="molecule type" value="Genomic_DNA"/>
</dbReference>
<evidence type="ECO:0008006" key="4">
    <source>
        <dbReference type="Google" id="ProtNLM"/>
    </source>
</evidence>
<keyword evidence="1" id="KW-0472">Membrane</keyword>
<dbReference type="Proteomes" id="UP001205906">
    <property type="component" value="Unassembled WGS sequence"/>
</dbReference>
<proteinExistence type="predicted"/>
<reference evidence="2 3" key="1">
    <citation type="submission" date="2022-06" db="EMBL/GenBank/DDBJ databases">
        <title>Mesorhizobium sp. strain RP14 Genome sequencing and assembly.</title>
        <authorList>
            <person name="Kim I."/>
        </authorList>
    </citation>
    <scope>NUCLEOTIDE SEQUENCE [LARGE SCALE GENOMIC DNA]</scope>
    <source>
        <strain evidence="3">RP14(2022)</strain>
    </source>
</reference>
<evidence type="ECO:0000313" key="2">
    <source>
        <dbReference type="EMBL" id="MCO6052282.1"/>
    </source>
</evidence>
<protein>
    <recommendedName>
        <fullName evidence="4">UsfY protein</fullName>
    </recommendedName>
</protein>
<keyword evidence="1" id="KW-0812">Transmembrane</keyword>
<feature type="transmembrane region" description="Helical" evidence="1">
    <location>
        <begin position="25"/>
        <end position="43"/>
    </location>
</feature>
<organism evidence="2 3">
    <name type="scientific">Mesorhizobium liriopis</name>
    <dbReference type="NCBI Taxonomy" id="2953882"/>
    <lineage>
        <taxon>Bacteria</taxon>
        <taxon>Pseudomonadati</taxon>
        <taxon>Pseudomonadota</taxon>
        <taxon>Alphaproteobacteria</taxon>
        <taxon>Hyphomicrobiales</taxon>
        <taxon>Phyllobacteriaceae</taxon>
        <taxon>Mesorhizobium</taxon>
    </lineage>
</organism>